<dbReference type="Proteomes" id="UP001266305">
    <property type="component" value="Unassembled WGS sequence"/>
</dbReference>
<sequence length="127" mass="14361">MYAVTLSALHKDTGIYDSTAEPHCNGKASWKRHVSTSDRKYLTPKAPSTLPLMVLRKKTPINDADELLEELKFSVFVLSWCNRSKIVTVVISYEADEQICFVNAHPFDKNDCSLRSPIERLLCDSLS</sequence>
<gene>
    <name evidence="1" type="ORF">P7K49_004531</name>
</gene>
<comment type="caution">
    <text evidence="1">The sequence shown here is derived from an EMBL/GenBank/DDBJ whole genome shotgun (WGS) entry which is preliminary data.</text>
</comment>
<protein>
    <submittedName>
        <fullName evidence="1">Uncharacterized protein</fullName>
    </submittedName>
</protein>
<accession>A0ABQ9W892</accession>
<organism evidence="1 2">
    <name type="scientific">Saguinus oedipus</name>
    <name type="common">Cotton-top tamarin</name>
    <name type="synonym">Oedipomidas oedipus</name>
    <dbReference type="NCBI Taxonomy" id="9490"/>
    <lineage>
        <taxon>Eukaryota</taxon>
        <taxon>Metazoa</taxon>
        <taxon>Chordata</taxon>
        <taxon>Craniata</taxon>
        <taxon>Vertebrata</taxon>
        <taxon>Euteleostomi</taxon>
        <taxon>Mammalia</taxon>
        <taxon>Eutheria</taxon>
        <taxon>Euarchontoglires</taxon>
        <taxon>Primates</taxon>
        <taxon>Haplorrhini</taxon>
        <taxon>Platyrrhini</taxon>
        <taxon>Cebidae</taxon>
        <taxon>Callitrichinae</taxon>
        <taxon>Saguinus</taxon>
    </lineage>
</organism>
<name>A0ABQ9W892_SAGOE</name>
<keyword evidence="2" id="KW-1185">Reference proteome</keyword>
<reference evidence="1 2" key="1">
    <citation type="submission" date="2023-05" db="EMBL/GenBank/DDBJ databases">
        <title>B98-5 Cell Line De Novo Hybrid Assembly: An Optical Mapping Approach.</title>
        <authorList>
            <person name="Kananen K."/>
            <person name="Auerbach J.A."/>
            <person name="Kautto E."/>
            <person name="Blachly J.S."/>
        </authorList>
    </citation>
    <scope>NUCLEOTIDE SEQUENCE [LARGE SCALE GENOMIC DNA]</scope>
    <source>
        <strain evidence="1">B95-8</strain>
        <tissue evidence="1">Cell line</tissue>
    </source>
</reference>
<evidence type="ECO:0000313" key="1">
    <source>
        <dbReference type="EMBL" id="KAK2117645.1"/>
    </source>
</evidence>
<proteinExistence type="predicted"/>
<dbReference type="EMBL" id="JASSZA010000002">
    <property type="protein sequence ID" value="KAK2117645.1"/>
    <property type="molecule type" value="Genomic_DNA"/>
</dbReference>
<evidence type="ECO:0000313" key="2">
    <source>
        <dbReference type="Proteomes" id="UP001266305"/>
    </source>
</evidence>